<dbReference type="GO" id="GO:0071972">
    <property type="term" value="F:peptidoglycan L,D-transpeptidase activity"/>
    <property type="evidence" value="ECO:0007669"/>
    <property type="project" value="TreeGrafter"/>
</dbReference>
<proteinExistence type="predicted"/>
<keyword evidence="8" id="KW-0732">Signal</keyword>
<feature type="region of interest" description="Disordered" evidence="7">
    <location>
        <begin position="33"/>
        <end position="61"/>
    </location>
</feature>
<name>D1A8S4_THECD</name>
<evidence type="ECO:0000256" key="3">
    <source>
        <dbReference type="ARBA" id="ARBA00022960"/>
    </source>
</evidence>
<accession>D1A8S4</accession>
<dbReference type="HOGENOM" id="CLU_069585_1_0_11"/>
<gene>
    <name evidence="10" type="ordered locus">Tcur_3020</name>
</gene>
<dbReference type="PANTHER" id="PTHR30582">
    <property type="entry name" value="L,D-TRANSPEPTIDASE"/>
    <property type="match status" value="1"/>
</dbReference>
<dbReference type="Pfam" id="PF03734">
    <property type="entry name" value="YkuD"/>
    <property type="match status" value="1"/>
</dbReference>
<evidence type="ECO:0000256" key="8">
    <source>
        <dbReference type="SAM" id="SignalP"/>
    </source>
</evidence>
<dbReference type="InterPro" id="IPR036365">
    <property type="entry name" value="PGBD-like_sf"/>
</dbReference>
<keyword evidence="3 6" id="KW-0133">Cell shape</keyword>
<dbReference type="eggNOG" id="COG1376">
    <property type="taxonomic scope" value="Bacteria"/>
</dbReference>
<feature type="compositionally biased region" description="Low complexity" evidence="7">
    <location>
        <begin position="33"/>
        <end position="43"/>
    </location>
</feature>
<feature type="signal peptide" evidence="8">
    <location>
        <begin position="1"/>
        <end position="25"/>
    </location>
</feature>
<protein>
    <submittedName>
        <fullName evidence="10">ErfK/YbiS/YcfS/YnhG family protein</fullName>
    </submittedName>
</protein>
<dbReference type="PANTHER" id="PTHR30582:SF2">
    <property type="entry name" value="L,D-TRANSPEPTIDASE YCIB-RELATED"/>
    <property type="match status" value="1"/>
</dbReference>
<dbReference type="PROSITE" id="PS52029">
    <property type="entry name" value="LD_TPASE"/>
    <property type="match status" value="1"/>
</dbReference>
<evidence type="ECO:0000256" key="2">
    <source>
        <dbReference type="ARBA" id="ARBA00022679"/>
    </source>
</evidence>
<keyword evidence="11" id="KW-1185">Reference proteome</keyword>
<feature type="domain" description="L,D-TPase catalytic" evidence="9">
    <location>
        <begin position="132"/>
        <end position="240"/>
    </location>
</feature>
<dbReference type="eggNOG" id="COG3409">
    <property type="taxonomic scope" value="Bacteria"/>
</dbReference>
<dbReference type="GO" id="GO:0018104">
    <property type="term" value="P:peptidoglycan-protein cross-linking"/>
    <property type="evidence" value="ECO:0007669"/>
    <property type="project" value="TreeGrafter"/>
</dbReference>
<feature type="chain" id="PRO_5003019473" evidence="8">
    <location>
        <begin position="26"/>
        <end position="243"/>
    </location>
</feature>
<dbReference type="GO" id="GO:0071555">
    <property type="term" value="P:cell wall organization"/>
    <property type="evidence" value="ECO:0007669"/>
    <property type="project" value="UniProtKB-UniRule"/>
</dbReference>
<evidence type="ECO:0000259" key="9">
    <source>
        <dbReference type="PROSITE" id="PS52029"/>
    </source>
</evidence>
<keyword evidence="4 6" id="KW-0573">Peptidoglycan synthesis</keyword>
<feature type="compositionally biased region" description="Pro residues" evidence="7">
    <location>
        <begin position="44"/>
        <end position="55"/>
    </location>
</feature>
<evidence type="ECO:0000256" key="1">
    <source>
        <dbReference type="ARBA" id="ARBA00004752"/>
    </source>
</evidence>
<evidence type="ECO:0000256" key="6">
    <source>
        <dbReference type="PROSITE-ProRule" id="PRU01373"/>
    </source>
</evidence>
<evidence type="ECO:0000256" key="4">
    <source>
        <dbReference type="ARBA" id="ARBA00022984"/>
    </source>
</evidence>
<dbReference type="InterPro" id="IPR002477">
    <property type="entry name" value="Peptidoglycan-bd-like"/>
</dbReference>
<dbReference type="GO" id="GO:0016740">
    <property type="term" value="F:transferase activity"/>
    <property type="evidence" value="ECO:0007669"/>
    <property type="project" value="UniProtKB-KW"/>
</dbReference>
<dbReference type="InterPro" id="IPR036366">
    <property type="entry name" value="PGBDSf"/>
</dbReference>
<dbReference type="GO" id="GO:0005576">
    <property type="term" value="C:extracellular region"/>
    <property type="evidence" value="ECO:0007669"/>
    <property type="project" value="TreeGrafter"/>
</dbReference>
<dbReference type="SUPFAM" id="SSF141523">
    <property type="entry name" value="L,D-transpeptidase catalytic domain-like"/>
    <property type="match status" value="1"/>
</dbReference>
<dbReference type="Proteomes" id="UP000001918">
    <property type="component" value="Chromosome"/>
</dbReference>
<feature type="active site" description="Proton donor/acceptor" evidence="6">
    <location>
        <position position="202"/>
    </location>
</feature>
<dbReference type="CDD" id="cd16913">
    <property type="entry name" value="YkuD_like"/>
    <property type="match status" value="1"/>
</dbReference>
<dbReference type="InterPro" id="IPR038063">
    <property type="entry name" value="Transpep_catalytic_dom"/>
</dbReference>
<dbReference type="Pfam" id="PF01471">
    <property type="entry name" value="PG_binding_1"/>
    <property type="match status" value="1"/>
</dbReference>
<sequence length="243" mass="26377">MGTRAQMAGFLLAGGALALSGCTQAGTTAVSRPRPAVATVTPATPDPTPTPPPTLKPGARGEHVKALQRRLKELGYAPGPIDGRYGNLTQMAVWAFQKVNRIKVSDTVGERMWAALENPKAPRPVSKRREPERVDVDLRRQYLVVYKAGRPVLISHISSGSGEHVLTPTGDFRTGRRVSGWETSPLGRLYNPVYFYGGIAFHGSLSVPRYPASHGCVRLPMNVAEEFPKLVGTNVPVHVRRPE</sequence>
<evidence type="ECO:0000313" key="11">
    <source>
        <dbReference type="Proteomes" id="UP000001918"/>
    </source>
</evidence>
<keyword evidence="5 6" id="KW-0961">Cell wall biogenesis/degradation</keyword>
<evidence type="ECO:0000256" key="7">
    <source>
        <dbReference type="SAM" id="MobiDB-lite"/>
    </source>
</evidence>
<dbReference type="STRING" id="471852.Tcur_3020"/>
<dbReference type="EMBL" id="CP001738">
    <property type="protein sequence ID" value="ACY98562.1"/>
    <property type="molecule type" value="Genomic_DNA"/>
</dbReference>
<feature type="active site" description="Nucleophile" evidence="6">
    <location>
        <position position="216"/>
    </location>
</feature>
<dbReference type="InterPro" id="IPR050979">
    <property type="entry name" value="LD-transpeptidase"/>
</dbReference>
<evidence type="ECO:0000256" key="5">
    <source>
        <dbReference type="ARBA" id="ARBA00023316"/>
    </source>
</evidence>
<dbReference type="SUPFAM" id="SSF47090">
    <property type="entry name" value="PGBD-like"/>
    <property type="match status" value="1"/>
</dbReference>
<dbReference type="Gene3D" id="2.40.440.10">
    <property type="entry name" value="L,D-transpeptidase catalytic domain-like"/>
    <property type="match status" value="1"/>
</dbReference>
<reference evidence="10 11" key="1">
    <citation type="journal article" date="2011" name="Stand. Genomic Sci.">
        <title>Complete genome sequence of Thermomonospora curvata type strain (B9).</title>
        <authorList>
            <person name="Chertkov O."/>
            <person name="Sikorski J."/>
            <person name="Nolan M."/>
            <person name="Lapidus A."/>
            <person name="Lucas S."/>
            <person name="Del Rio T.G."/>
            <person name="Tice H."/>
            <person name="Cheng J.F."/>
            <person name="Goodwin L."/>
            <person name="Pitluck S."/>
            <person name="Liolios K."/>
            <person name="Ivanova N."/>
            <person name="Mavromatis K."/>
            <person name="Mikhailova N."/>
            <person name="Ovchinnikova G."/>
            <person name="Pati A."/>
            <person name="Chen A."/>
            <person name="Palaniappan K."/>
            <person name="Djao O.D."/>
            <person name="Land M."/>
            <person name="Hauser L."/>
            <person name="Chang Y.J."/>
            <person name="Jeffries C.D."/>
            <person name="Brettin T."/>
            <person name="Han C."/>
            <person name="Detter J.C."/>
            <person name="Rohde M."/>
            <person name="Goker M."/>
            <person name="Woyke T."/>
            <person name="Bristow J."/>
            <person name="Eisen J.A."/>
            <person name="Markowitz V."/>
            <person name="Hugenholtz P."/>
            <person name="Klenk H.P."/>
            <person name="Kyrpides N.C."/>
        </authorList>
    </citation>
    <scope>NUCLEOTIDE SEQUENCE [LARGE SCALE GENOMIC DNA]</scope>
    <source>
        <strain evidence="11">ATCC 19995 / DSM 43183 / JCM 3096 / KCTC 9072 / NBRC 15933 / NCIMB 10081 / Henssen B9</strain>
    </source>
</reference>
<dbReference type="PROSITE" id="PS51257">
    <property type="entry name" value="PROKAR_LIPOPROTEIN"/>
    <property type="match status" value="1"/>
</dbReference>
<dbReference type="AlphaFoldDB" id="D1A8S4"/>
<dbReference type="KEGG" id="tcu:Tcur_3020"/>
<evidence type="ECO:0000313" key="10">
    <source>
        <dbReference type="EMBL" id="ACY98562.1"/>
    </source>
</evidence>
<dbReference type="UniPathway" id="UPA00219"/>
<organism evidence="10 11">
    <name type="scientific">Thermomonospora curvata (strain ATCC 19995 / DSM 43183 / JCM 3096 / KCTC 9072 / NBRC 15933 / NCIMB 10081 / Henssen B9)</name>
    <dbReference type="NCBI Taxonomy" id="471852"/>
    <lineage>
        <taxon>Bacteria</taxon>
        <taxon>Bacillati</taxon>
        <taxon>Actinomycetota</taxon>
        <taxon>Actinomycetes</taxon>
        <taxon>Streptosporangiales</taxon>
        <taxon>Thermomonosporaceae</taxon>
        <taxon>Thermomonospora</taxon>
    </lineage>
</organism>
<comment type="pathway">
    <text evidence="1 6">Cell wall biogenesis; peptidoglycan biosynthesis.</text>
</comment>
<dbReference type="GO" id="GO:0008360">
    <property type="term" value="P:regulation of cell shape"/>
    <property type="evidence" value="ECO:0007669"/>
    <property type="project" value="UniProtKB-UniRule"/>
</dbReference>
<dbReference type="InterPro" id="IPR005490">
    <property type="entry name" value="LD_TPept_cat_dom"/>
</dbReference>
<dbReference type="Gene3D" id="1.10.101.10">
    <property type="entry name" value="PGBD-like superfamily/PGBD"/>
    <property type="match status" value="1"/>
</dbReference>
<keyword evidence="2" id="KW-0808">Transferase</keyword>